<gene>
    <name evidence="9" type="ORF">Q9L42_013535</name>
</gene>
<dbReference type="Proteomes" id="UP001225378">
    <property type="component" value="Chromosome"/>
</dbReference>
<dbReference type="InterPro" id="IPR052017">
    <property type="entry name" value="TSUP"/>
</dbReference>
<evidence type="ECO:0000256" key="4">
    <source>
        <dbReference type="ARBA" id="ARBA00022475"/>
    </source>
</evidence>
<dbReference type="Pfam" id="PF01925">
    <property type="entry name" value="TauE"/>
    <property type="match status" value="1"/>
</dbReference>
<feature type="transmembrane region" description="Helical" evidence="8">
    <location>
        <begin position="125"/>
        <end position="148"/>
    </location>
</feature>
<dbReference type="AlphaFoldDB" id="A0AAU7NQV6"/>
<keyword evidence="10" id="KW-1185">Reference proteome</keyword>
<keyword evidence="4 8" id="KW-1003">Cell membrane</keyword>
<keyword evidence="6 8" id="KW-1133">Transmembrane helix</keyword>
<evidence type="ECO:0000256" key="7">
    <source>
        <dbReference type="ARBA" id="ARBA00023136"/>
    </source>
</evidence>
<evidence type="ECO:0000313" key="9">
    <source>
        <dbReference type="EMBL" id="XBS19384.1"/>
    </source>
</evidence>
<evidence type="ECO:0000256" key="3">
    <source>
        <dbReference type="ARBA" id="ARBA00022448"/>
    </source>
</evidence>
<dbReference type="InterPro" id="IPR002781">
    <property type="entry name" value="TM_pro_TauE-like"/>
</dbReference>
<feature type="transmembrane region" description="Helical" evidence="8">
    <location>
        <begin position="95"/>
        <end position="113"/>
    </location>
</feature>
<dbReference type="RefSeq" id="WP_305907870.1">
    <property type="nucleotide sequence ID" value="NZ_CP157743.1"/>
</dbReference>
<dbReference type="GO" id="GO:0005886">
    <property type="term" value="C:plasma membrane"/>
    <property type="evidence" value="ECO:0007669"/>
    <property type="project" value="UniProtKB-SubCell"/>
</dbReference>
<feature type="transmembrane region" description="Helical" evidence="8">
    <location>
        <begin position="191"/>
        <end position="211"/>
    </location>
</feature>
<evidence type="ECO:0000256" key="6">
    <source>
        <dbReference type="ARBA" id="ARBA00022989"/>
    </source>
</evidence>
<comment type="similarity">
    <text evidence="2 8">Belongs to the 4-toluene sulfonate uptake permease (TSUP) (TC 2.A.102) family.</text>
</comment>
<dbReference type="KEGG" id="mech:Q9L42_013535"/>
<evidence type="ECO:0000256" key="5">
    <source>
        <dbReference type="ARBA" id="ARBA00022692"/>
    </source>
</evidence>
<protein>
    <recommendedName>
        <fullName evidence="8">Probable membrane transporter protein</fullName>
    </recommendedName>
</protein>
<sequence length="238" mass="25040">MDVAFLIASAALAASTLAAVAGTGGGVILLPVLVSVFGAREAVSIYTAAQLCGNLSRVVLNRQAIQPVVVFWFCCGAIPCSFLGAWLFARLPDSKLTAILGAFLIASVAWRHLFKYSATGFQTPWFMPIGAAFSVVSALVGSAGPFLAPFYLSYGLVKGAFIGTEALGTSMVHISKLLAYQGLNATTTNTWLVGLLTGPVMILGSLIGKRWLAEMSVSMFTCLIDAMIAGFGLWFLIQ</sequence>
<evidence type="ECO:0000256" key="8">
    <source>
        <dbReference type="RuleBase" id="RU363041"/>
    </source>
</evidence>
<organism evidence="9 10">
    <name type="scientific">Methylomarinum roseum</name>
    <dbReference type="NCBI Taxonomy" id="3067653"/>
    <lineage>
        <taxon>Bacteria</taxon>
        <taxon>Pseudomonadati</taxon>
        <taxon>Pseudomonadota</taxon>
        <taxon>Gammaproteobacteria</taxon>
        <taxon>Methylococcales</taxon>
        <taxon>Methylococcaceae</taxon>
        <taxon>Methylomarinum</taxon>
    </lineage>
</organism>
<evidence type="ECO:0000256" key="1">
    <source>
        <dbReference type="ARBA" id="ARBA00004651"/>
    </source>
</evidence>
<keyword evidence="7 8" id="KW-0472">Membrane</keyword>
<feature type="transmembrane region" description="Helical" evidence="8">
    <location>
        <begin position="69"/>
        <end position="89"/>
    </location>
</feature>
<dbReference type="EMBL" id="CP157743">
    <property type="protein sequence ID" value="XBS19384.1"/>
    <property type="molecule type" value="Genomic_DNA"/>
</dbReference>
<dbReference type="PANTHER" id="PTHR30269:SF37">
    <property type="entry name" value="MEMBRANE TRANSPORTER PROTEIN"/>
    <property type="match status" value="1"/>
</dbReference>
<evidence type="ECO:0000256" key="2">
    <source>
        <dbReference type="ARBA" id="ARBA00009142"/>
    </source>
</evidence>
<evidence type="ECO:0000313" key="10">
    <source>
        <dbReference type="Proteomes" id="UP001225378"/>
    </source>
</evidence>
<reference evidence="9 10" key="1">
    <citation type="journal article" date="2024" name="Microbiology">
        <title>Methylomarinum rosea sp. nov., a novel halophilic methanotrophic bacterium from the hypersaline Lake Elton.</title>
        <authorList>
            <person name="Suleimanov R.Z."/>
            <person name="Oshkin I.Y."/>
            <person name="Danilova O.V."/>
            <person name="Suzina N.E."/>
            <person name="Dedysh S.N."/>
        </authorList>
    </citation>
    <scope>NUCLEOTIDE SEQUENCE [LARGE SCALE GENOMIC DNA]</scope>
    <source>
        <strain evidence="9 10">Ch1-1</strain>
    </source>
</reference>
<proteinExistence type="inferred from homology"/>
<feature type="transmembrane region" description="Helical" evidence="8">
    <location>
        <begin position="217"/>
        <end position="237"/>
    </location>
</feature>
<keyword evidence="5 8" id="KW-0812">Transmembrane</keyword>
<comment type="subcellular location">
    <subcellularLocation>
        <location evidence="1 8">Cell membrane</location>
        <topology evidence="1 8">Multi-pass membrane protein</topology>
    </subcellularLocation>
</comment>
<keyword evidence="3" id="KW-0813">Transport</keyword>
<name>A0AAU7NQV6_9GAMM</name>
<dbReference type="PANTHER" id="PTHR30269">
    <property type="entry name" value="TRANSMEMBRANE PROTEIN YFCA"/>
    <property type="match status" value="1"/>
</dbReference>
<accession>A0AAU7NQV6</accession>